<evidence type="ECO:0000313" key="5">
    <source>
        <dbReference type="Proteomes" id="UP000318431"/>
    </source>
</evidence>
<dbReference type="SUPFAM" id="SSF69318">
    <property type="entry name" value="Integrin alpha N-terminal domain"/>
    <property type="match status" value="1"/>
</dbReference>
<name>A0A562R980_9BURK</name>
<dbReference type="PROSITE" id="PS51257">
    <property type="entry name" value="PROKAR_LIPOPROTEIN"/>
    <property type="match status" value="1"/>
</dbReference>
<dbReference type="EMBL" id="VLLB01000004">
    <property type="protein sequence ID" value="TWI65453.1"/>
    <property type="molecule type" value="Genomic_DNA"/>
</dbReference>
<dbReference type="AlphaFoldDB" id="A0A562R980"/>
<feature type="domain" description="Rhamnogalacturonan lyase family 11 C-terminal" evidence="3">
    <location>
        <begin position="125"/>
        <end position="644"/>
    </location>
</feature>
<evidence type="ECO:0000256" key="1">
    <source>
        <dbReference type="SAM" id="SignalP"/>
    </source>
</evidence>
<feature type="signal peptide" evidence="1">
    <location>
        <begin position="1"/>
        <end position="21"/>
    </location>
</feature>
<organism evidence="4 5">
    <name type="scientific">Pseudoduganella lurida</name>
    <dbReference type="NCBI Taxonomy" id="1036180"/>
    <lineage>
        <taxon>Bacteria</taxon>
        <taxon>Pseudomonadati</taxon>
        <taxon>Pseudomonadota</taxon>
        <taxon>Betaproteobacteria</taxon>
        <taxon>Burkholderiales</taxon>
        <taxon>Oxalobacteraceae</taxon>
        <taxon>Telluria group</taxon>
        <taxon>Pseudoduganella</taxon>
    </lineage>
</organism>
<dbReference type="Pfam" id="PF18370">
    <property type="entry name" value="RGI_lyase"/>
    <property type="match status" value="1"/>
</dbReference>
<protein>
    <submittedName>
        <fullName evidence="4">Rhamnogalacturonan endolyase</fullName>
    </submittedName>
</protein>
<evidence type="ECO:0000313" key="4">
    <source>
        <dbReference type="EMBL" id="TWI65453.1"/>
    </source>
</evidence>
<reference evidence="4 5" key="1">
    <citation type="journal article" date="2015" name="Stand. Genomic Sci.">
        <title>Genomic Encyclopedia of Bacterial and Archaeal Type Strains, Phase III: the genomes of soil and plant-associated and newly described type strains.</title>
        <authorList>
            <person name="Whitman W.B."/>
            <person name="Woyke T."/>
            <person name="Klenk H.P."/>
            <person name="Zhou Y."/>
            <person name="Lilburn T.G."/>
            <person name="Beck B.J."/>
            <person name="De Vos P."/>
            <person name="Vandamme P."/>
            <person name="Eisen J.A."/>
            <person name="Garrity G."/>
            <person name="Hugenholtz P."/>
            <person name="Kyrpides N.C."/>
        </authorList>
    </citation>
    <scope>NUCLEOTIDE SEQUENCE [LARGE SCALE GENOMIC DNA]</scope>
    <source>
        <strain evidence="4 5">CGMCC 1.10822</strain>
    </source>
</reference>
<evidence type="ECO:0000259" key="3">
    <source>
        <dbReference type="Pfam" id="PF21348"/>
    </source>
</evidence>
<comment type="caution">
    <text evidence="4">The sequence shown here is derived from an EMBL/GenBank/DDBJ whole genome shotgun (WGS) entry which is preliminary data.</text>
</comment>
<proteinExistence type="predicted"/>
<dbReference type="InterPro" id="IPR041624">
    <property type="entry name" value="RGI_lyase"/>
</dbReference>
<feature type="chain" id="PRO_5022103278" evidence="1">
    <location>
        <begin position="22"/>
        <end position="662"/>
    </location>
</feature>
<dbReference type="Proteomes" id="UP000318431">
    <property type="component" value="Unassembled WGS sequence"/>
</dbReference>
<dbReference type="PANTHER" id="PTHR43118">
    <property type="entry name" value="RHAMNOGALACTURONAN LYASE (EUROFUNG)"/>
    <property type="match status" value="1"/>
</dbReference>
<dbReference type="PANTHER" id="PTHR43118:SF1">
    <property type="entry name" value="RHAMNOGALACTURONAN LYASE (EUROFUNG)"/>
    <property type="match status" value="1"/>
</dbReference>
<evidence type="ECO:0000259" key="2">
    <source>
        <dbReference type="Pfam" id="PF18370"/>
    </source>
</evidence>
<dbReference type="Gene3D" id="2.60.40.10">
    <property type="entry name" value="Immunoglobulins"/>
    <property type="match status" value="1"/>
</dbReference>
<dbReference type="CDD" id="cd10318">
    <property type="entry name" value="RGL11"/>
    <property type="match status" value="1"/>
</dbReference>
<dbReference type="InterPro" id="IPR028994">
    <property type="entry name" value="Integrin_alpha_N"/>
</dbReference>
<dbReference type="GO" id="GO:0016829">
    <property type="term" value="F:lyase activity"/>
    <property type="evidence" value="ECO:0007669"/>
    <property type="project" value="UniProtKB-KW"/>
</dbReference>
<accession>A0A562R980</accession>
<feature type="domain" description="Rhamnogalacturonan I lyase beta-sheet" evidence="2">
    <location>
        <begin position="40"/>
        <end position="119"/>
    </location>
</feature>
<keyword evidence="5" id="KW-1185">Reference proteome</keyword>
<dbReference type="Pfam" id="PF21348">
    <property type="entry name" value="RGL11_C"/>
    <property type="match status" value="1"/>
</dbReference>
<dbReference type="InterPro" id="IPR049366">
    <property type="entry name" value="RGL11_C"/>
</dbReference>
<keyword evidence="1" id="KW-0732">Signal</keyword>
<dbReference type="InterPro" id="IPR034641">
    <property type="entry name" value="RGL11"/>
</dbReference>
<gene>
    <name evidence="4" type="ORF">IP91_02863</name>
</gene>
<keyword evidence="4" id="KW-0456">Lyase</keyword>
<dbReference type="InterPro" id="IPR013783">
    <property type="entry name" value="Ig-like_fold"/>
</dbReference>
<sequence>MTRCAAAVTLALALGACSRLPVLLPPGEPVLHGPAPSAMQVEKLDRGVVAVRGKDGVLVSWRSLNTDAPGLAFHVYRGGQKLNAVSITTSTNYLDKTGGSGAYEVREVVNGVEGAASKALVIDGYLTVPLQQPAGATTPDGKEYTYTASDASVGDLDGDGRYEIVLKWEPTNAKDNSASGYTGIVLLDAYRLDGTRLWRIDLGPNIRAGAHYTQFQVADYDGDGKAELIVKTADGSRDADGEVIGDGNASWVSGPLEIEQGDRTGSRRTADGKLMANTVGRILKGPEYLSVFEGATGRVVDTIPYPSKRGPDGDDPTPEELKARWGDAYGNRSERYLAGTAWLDGKHPSAVFARGYYARTTIAAVDYVDGKLVPRWYFDSEAPGVPPGYSGQGNHQFSVADVDGDGRHEILYGAMALNDDGKPLWTTGMGHGDTMHVSDFDPTRPGLEKFGVHENMKMSKDVGAAMLDARTGKVLWTTPAKSDTGRGVVGDIDPRYYGAEAWSSASPNLYDASGNVISTAHPREVNFMVWWDGDLLRELLNGNKVSKWDWLNNKSNVLLEATGAVSNNGTKSTPALSADLFGDWREEIIWRAEDNKSLRIYSTPIPTTYKFTTLMQDPQYRAAIAWQNTAYNQPPWPSFYIGEAAPVMAPAVTPASTPAVAQ</sequence>